<dbReference type="RefSeq" id="WP_230141637.1">
    <property type="nucleotide sequence ID" value="NZ_CAKJVE010000004.1"/>
</dbReference>
<dbReference type="Proteomes" id="UP000789738">
    <property type="component" value="Unassembled WGS sequence"/>
</dbReference>
<comment type="caution">
    <text evidence="1">The sequence shown here is derived from an EMBL/GenBank/DDBJ whole genome shotgun (WGS) entry which is preliminary data.</text>
</comment>
<name>A0AA86JG46_9CLOT</name>
<proteinExistence type="predicted"/>
<evidence type="ECO:0000313" key="1">
    <source>
        <dbReference type="EMBL" id="CAG9705394.1"/>
    </source>
</evidence>
<protein>
    <submittedName>
        <fullName evidence="1">Uncharacterized protein</fullName>
    </submittedName>
</protein>
<evidence type="ECO:0000313" key="2">
    <source>
        <dbReference type="Proteomes" id="UP000789738"/>
    </source>
</evidence>
<organism evidence="1 2">
    <name type="scientific">Clostridium neonatale</name>
    <dbReference type="NCBI Taxonomy" id="137838"/>
    <lineage>
        <taxon>Bacteria</taxon>
        <taxon>Bacillati</taxon>
        <taxon>Bacillota</taxon>
        <taxon>Clostridia</taxon>
        <taxon>Eubacteriales</taxon>
        <taxon>Clostridiaceae</taxon>
        <taxon>Clostridium</taxon>
    </lineage>
</organism>
<dbReference type="EMBL" id="CAKJVE010000004">
    <property type="protein sequence ID" value="CAG9705394.1"/>
    <property type="molecule type" value="Genomic_DNA"/>
</dbReference>
<dbReference type="AlphaFoldDB" id="A0AA86JG46"/>
<gene>
    <name evidence="1" type="ORF">CNEO_41836</name>
</gene>
<sequence>MEKIYTGFKCFKCKSEFVLINTFINNNKAKEKYISCPYCGDRNINKINETDNLKECMKHLIIKRFVEQLGR</sequence>
<reference evidence="1" key="1">
    <citation type="submission" date="2021-10" db="EMBL/GenBank/DDBJ databases">
        <authorList>
            <person name="Mesa V."/>
        </authorList>
    </citation>
    <scope>NUCLEOTIDE SEQUENCE</scope>
    <source>
        <strain evidence="1">CC3_PB</strain>
    </source>
</reference>
<accession>A0AA86JG46</accession>